<dbReference type="InterPro" id="IPR029016">
    <property type="entry name" value="GAF-like_dom_sf"/>
</dbReference>
<accession>A0A7C6AGU3</accession>
<dbReference type="NCBIfam" id="TIGR00254">
    <property type="entry name" value="GGDEF"/>
    <property type="match status" value="1"/>
</dbReference>
<dbReference type="AlphaFoldDB" id="A0A7C6AGU3"/>
<sequence length="668" mass="75621">MRMVDEKQRLQLLGRIDRILGSSFNLSKVIRMIYKEISKVMDTSNFYIAIYNPKNNTIKFEIYTIEGKEIEPSFRPLSGGLTEYVIKTKKPLLINKDLQKQCKKIGIVPHGKNAYSWLGVPMIYKGNVEGVMTVQDYKKENAYDWEDELFLTNIAAKAAVVIANTRLVEEEMRRAKELAMLNKIVHRLTRSLNLDEICESVTESILEYFKKFNVAIFWKEGDNLVLKKLSRGFKDEVPRDLRMQFGQGIVGSSAQAEEVVIVNDVSADKRYISFGQTSTKSEVAIPLKIGKKLCGILDIQCNEPNAFDPDTVRVLELIADRLSVAFHNAKLYEEAVARSRELSVSFTIAQSLISTLELDDVLNRILDVIRTNFGYENCAILLVDKKSNELYVRASSGYPEYVSKNIRLNISKKEGITSYVAATGKPYYAPDVSKTPFYVMGKKTIKSEAAVPLIVRESVIGVLDIESEKLNAFTEQDIRMFTVFASQAAIAIENARLYNETKEMSLTDALTRIANRRHFDLILENELKRGRGYARYVSLAMIDLDHFKDFNDRFGHQAGDQLLISIASKLKSTVRDTDLVARYGGEEFVIIFPETPNNAAIRVCERIRTAIENNYINLNKFGKIGTTVSIGLATYPQSAQNAQELIQKADLALYRAKKLGRNRVETIS</sequence>
<dbReference type="PANTHER" id="PTHR45138">
    <property type="entry name" value="REGULATORY COMPONENTS OF SENSORY TRANSDUCTION SYSTEM"/>
    <property type="match status" value="1"/>
</dbReference>
<dbReference type="Gene3D" id="3.30.450.40">
    <property type="match status" value="3"/>
</dbReference>
<dbReference type="Pfam" id="PF13185">
    <property type="entry name" value="GAF_2"/>
    <property type="match status" value="3"/>
</dbReference>
<dbReference type="SUPFAM" id="SSF55073">
    <property type="entry name" value="Nucleotide cyclase"/>
    <property type="match status" value="1"/>
</dbReference>
<gene>
    <name evidence="2" type="ORF">ENV70_07830</name>
</gene>
<protein>
    <submittedName>
        <fullName evidence="2">Diguanylate cyclase</fullName>
    </submittedName>
</protein>
<dbReference type="GO" id="GO:0005886">
    <property type="term" value="C:plasma membrane"/>
    <property type="evidence" value="ECO:0007669"/>
    <property type="project" value="TreeGrafter"/>
</dbReference>
<dbReference type="InterPro" id="IPR003018">
    <property type="entry name" value="GAF"/>
</dbReference>
<dbReference type="SUPFAM" id="SSF55781">
    <property type="entry name" value="GAF domain-like"/>
    <property type="match status" value="3"/>
</dbReference>
<dbReference type="Gene3D" id="3.30.70.270">
    <property type="match status" value="1"/>
</dbReference>
<dbReference type="InterPro" id="IPR000160">
    <property type="entry name" value="GGDEF_dom"/>
</dbReference>
<proteinExistence type="predicted"/>
<dbReference type="InterPro" id="IPR043128">
    <property type="entry name" value="Rev_trsase/Diguanyl_cyclase"/>
</dbReference>
<dbReference type="GO" id="GO:1902201">
    <property type="term" value="P:negative regulation of bacterial-type flagellum-dependent cell motility"/>
    <property type="evidence" value="ECO:0007669"/>
    <property type="project" value="TreeGrafter"/>
</dbReference>
<dbReference type="EMBL" id="DTHJ01000164">
    <property type="protein sequence ID" value="HHS63498.1"/>
    <property type="molecule type" value="Genomic_DNA"/>
</dbReference>
<dbReference type="GO" id="GO:0052621">
    <property type="term" value="F:diguanylate cyclase activity"/>
    <property type="evidence" value="ECO:0007669"/>
    <property type="project" value="TreeGrafter"/>
</dbReference>
<dbReference type="SMART" id="SM00065">
    <property type="entry name" value="GAF"/>
    <property type="match status" value="3"/>
</dbReference>
<evidence type="ECO:0000313" key="2">
    <source>
        <dbReference type="EMBL" id="HHS63498.1"/>
    </source>
</evidence>
<dbReference type="InterPro" id="IPR050469">
    <property type="entry name" value="Diguanylate_Cyclase"/>
</dbReference>
<feature type="domain" description="GGDEF" evidence="1">
    <location>
        <begin position="535"/>
        <end position="668"/>
    </location>
</feature>
<dbReference type="PANTHER" id="PTHR45138:SF9">
    <property type="entry name" value="DIGUANYLATE CYCLASE DGCM-RELATED"/>
    <property type="match status" value="1"/>
</dbReference>
<comment type="caution">
    <text evidence="2">The sequence shown here is derived from an EMBL/GenBank/DDBJ whole genome shotgun (WGS) entry which is preliminary data.</text>
</comment>
<dbReference type="InterPro" id="IPR029787">
    <property type="entry name" value="Nucleotide_cyclase"/>
</dbReference>
<evidence type="ECO:0000259" key="1">
    <source>
        <dbReference type="PROSITE" id="PS50887"/>
    </source>
</evidence>
<reference evidence="2" key="1">
    <citation type="journal article" date="2020" name="mSystems">
        <title>Genome- and Community-Level Interaction Insights into Carbon Utilization and Element Cycling Functions of Hydrothermarchaeota in Hydrothermal Sediment.</title>
        <authorList>
            <person name="Zhou Z."/>
            <person name="Liu Y."/>
            <person name="Xu W."/>
            <person name="Pan J."/>
            <person name="Luo Z.H."/>
            <person name="Li M."/>
        </authorList>
    </citation>
    <scope>NUCLEOTIDE SEQUENCE [LARGE SCALE GENOMIC DNA]</scope>
    <source>
        <strain evidence="2">SpSt-783</strain>
    </source>
</reference>
<dbReference type="Pfam" id="PF00990">
    <property type="entry name" value="GGDEF"/>
    <property type="match status" value="1"/>
</dbReference>
<name>A0A7C6AGU3_UNCW3</name>
<dbReference type="SMART" id="SM00267">
    <property type="entry name" value="GGDEF"/>
    <property type="match status" value="1"/>
</dbReference>
<dbReference type="FunFam" id="3.30.70.270:FF:000001">
    <property type="entry name" value="Diguanylate cyclase domain protein"/>
    <property type="match status" value="1"/>
</dbReference>
<dbReference type="PROSITE" id="PS50887">
    <property type="entry name" value="GGDEF"/>
    <property type="match status" value="1"/>
</dbReference>
<organism evidence="2">
    <name type="scientific">candidate division WOR-3 bacterium</name>
    <dbReference type="NCBI Taxonomy" id="2052148"/>
    <lineage>
        <taxon>Bacteria</taxon>
        <taxon>Bacteria division WOR-3</taxon>
    </lineage>
</organism>
<dbReference type="GO" id="GO:0043709">
    <property type="term" value="P:cell adhesion involved in single-species biofilm formation"/>
    <property type="evidence" value="ECO:0007669"/>
    <property type="project" value="TreeGrafter"/>
</dbReference>
<dbReference type="CDD" id="cd01949">
    <property type="entry name" value="GGDEF"/>
    <property type="match status" value="1"/>
</dbReference>